<proteinExistence type="predicted"/>
<feature type="chain" id="PRO_5039732372" evidence="1">
    <location>
        <begin position="17"/>
        <end position="81"/>
    </location>
</feature>
<dbReference type="AlphaFoldDB" id="A0A9D4RTG0"/>
<gene>
    <name evidence="2" type="ORF">DPMN_004308</name>
</gene>
<evidence type="ECO:0000313" key="2">
    <source>
        <dbReference type="EMBL" id="KAH3880394.1"/>
    </source>
</evidence>
<accession>A0A9D4RTG0</accession>
<keyword evidence="3" id="KW-1185">Reference proteome</keyword>
<reference evidence="2" key="1">
    <citation type="journal article" date="2019" name="bioRxiv">
        <title>The Genome of the Zebra Mussel, Dreissena polymorpha: A Resource for Invasive Species Research.</title>
        <authorList>
            <person name="McCartney M.A."/>
            <person name="Auch B."/>
            <person name="Kono T."/>
            <person name="Mallez S."/>
            <person name="Zhang Y."/>
            <person name="Obille A."/>
            <person name="Becker A."/>
            <person name="Abrahante J.E."/>
            <person name="Garbe J."/>
            <person name="Badalamenti J.P."/>
            <person name="Herman A."/>
            <person name="Mangelson H."/>
            <person name="Liachko I."/>
            <person name="Sullivan S."/>
            <person name="Sone E.D."/>
            <person name="Koren S."/>
            <person name="Silverstein K.A.T."/>
            <person name="Beckman K.B."/>
            <person name="Gohl D.M."/>
        </authorList>
    </citation>
    <scope>NUCLEOTIDE SEQUENCE</scope>
    <source>
        <strain evidence="2">Duluth1</strain>
        <tissue evidence="2">Whole animal</tissue>
    </source>
</reference>
<name>A0A9D4RTG0_DREPO</name>
<organism evidence="2 3">
    <name type="scientific">Dreissena polymorpha</name>
    <name type="common">Zebra mussel</name>
    <name type="synonym">Mytilus polymorpha</name>
    <dbReference type="NCBI Taxonomy" id="45954"/>
    <lineage>
        <taxon>Eukaryota</taxon>
        <taxon>Metazoa</taxon>
        <taxon>Spiralia</taxon>
        <taxon>Lophotrochozoa</taxon>
        <taxon>Mollusca</taxon>
        <taxon>Bivalvia</taxon>
        <taxon>Autobranchia</taxon>
        <taxon>Heteroconchia</taxon>
        <taxon>Euheterodonta</taxon>
        <taxon>Imparidentia</taxon>
        <taxon>Neoheterodontei</taxon>
        <taxon>Myida</taxon>
        <taxon>Dreissenoidea</taxon>
        <taxon>Dreissenidae</taxon>
        <taxon>Dreissena</taxon>
    </lineage>
</organism>
<evidence type="ECO:0000256" key="1">
    <source>
        <dbReference type="SAM" id="SignalP"/>
    </source>
</evidence>
<feature type="signal peptide" evidence="1">
    <location>
        <begin position="1"/>
        <end position="16"/>
    </location>
</feature>
<sequence>MRQILLLGLCLAVVRGVTVSNSSCGSSYLLNGLNDEMALKYDGGQLPQRCSVAISTSQPGAYLCFDENFENISKTLHCHTK</sequence>
<dbReference type="Proteomes" id="UP000828390">
    <property type="component" value="Unassembled WGS sequence"/>
</dbReference>
<reference evidence="2" key="2">
    <citation type="submission" date="2020-11" db="EMBL/GenBank/DDBJ databases">
        <authorList>
            <person name="McCartney M.A."/>
            <person name="Auch B."/>
            <person name="Kono T."/>
            <person name="Mallez S."/>
            <person name="Becker A."/>
            <person name="Gohl D.M."/>
            <person name="Silverstein K.A.T."/>
            <person name="Koren S."/>
            <person name="Bechman K.B."/>
            <person name="Herman A."/>
            <person name="Abrahante J.E."/>
            <person name="Garbe J."/>
        </authorList>
    </citation>
    <scope>NUCLEOTIDE SEQUENCE</scope>
    <source>
        <strain evidence="2">Duluth1</strain>
        <tissue evidence="2">Whole animal</tissue>
    </source>
</reference>
<evidence type="ECO:0000313" key="3">
    <source>
        <dbReference type="Proteomes" id="UP000828390"/>
    </source>
</evidence>
<keyword evidence="1" id="KW-0732">Signal</keyword>
<comment type="caution">
    <text evidence="2">The sequence shown here is derived from an EMBL/GenBank/DDBJ whole genome shotgun (WGS) entry which is preliminary data.</text>
</comment>
<protein>
    <submittedName>
        <fullName evidence="2">Uncharacterized protein</fullName>
    </submittedName>
</protein>
<dbReference type="EMBL" id="JAIWYP010000001">
    <property type="protein sequence ID" value="KAH3880394.1"/>
    <property type="molecule type" value="Genomic_DNA"/>
</dbReference>